<dbReference type="Proteomes" id="UP000199602">
    <property type="component" value="Unassembled WGS sequence"/>
</dbReference>
<feature type="transmembrane region" description="Helical" evidence="8">
    <location>
        <begin position="181"/>
        <end position="202"/>
    </location>
</feature>
<dbReference type="GO" id="GO:0008324">
    <property type="term" value="F:monoatomic cation transmembrane transporter activity"/>
    <property type="evidence" value="ECO:0007669"/>
    <property type="project" value="InterPro"/>
</dbReference>
<comment type="subcellular location">
    <subcellularLocation>
        <location evidence="1">Cell membrane</location>
        <topology evidence="1">Multi-pass membrane protein</topology>
    </subcellularLocation>
</comment>
<feature type="transmembrane region" description="Helical" evidence="8">
    <location>
        <begin position="282"/>
        <end position="305"/>
    </location>
</feature>
<feature type="transmembrane region" description="Helical" evidence="8">
    <location>
        <begin position="342"/>
        <end position="363"/>
    </location>
</feature>
<dbReference type="AlphaFoldDB" id="A0A1H0A543"/>
<dbReference type="GO" id="GO:0030001">
    <property type="term" value="P:metal ion transport"/>
    <property type="evidence" value="ECO:0007669"/>
    <property type="project" value="UniProtKB-ARBA"/>
</dbReference>
<accession>A0A1H0A543</accession>
<dbReference type="RefSeq" id="WP_092062208.1">
    <property type="nucleotide sequence ID" value="NZ_FNIN01000001.1"/>
</dbReference>
<evidence type="ECO:0000256" key="8">
    <source>
        <dbReference type="SAM" id="Phobius"/>
    </source>
</evidence>
<evidence type="ECO:0000256" key="3">
    <source>
        <dbReference type="ARBA" id="ARBA00022475"/>
    </source>
</evidence>
<organism evidence="9 10">
    <name type="scientific">Desulfonauticus submarinus</name>
    <dbReference type="NCBI Taxonomy" id="206665"/>
    <lineage>
        <taxon>Bacteria</taxon>
        <taxon>Pseudomonadati</taxon>
        <taxon>Thermodesulfobacteriota</taxon>
        <taxon>Desulfovibrionia</taxon>
        <taxon>Desulfovibrionales</taxon>
        <taxon>Desulfonauticaceae</taxon>
        <taxon>Desulfonauticus</taxon>
    </lineage>
</organism>
<dbReference type="STRING" id="206665.SAMN04488516_101269"/>
<dbReference type="PANTHER" id="PTHR32024">
    <property type="entry name" value="TRK SYSTEM POTASSIUM UPTAKE PROTEIN TRKG-RELATED"/>
    <property type="match status" value="1"/>
</dbReference>
<evidence type="ECO:0000256" key="6">
    <source>
        <dbReference type="ARBA" id="ARBA00023065"/>
    </source>
</evidence>
<evidence type="ECO:0000256" key="4">
    <source>
        <dbReference type="ARBA" id="ARBA00022692"/>
    </source>
</evidence>
<reference evidence="9 10" key="1">
    <citation type="submission" date="2016-10" db="EMBL/GenBank/DDBJ databases">
        <authorList>
            <person name="de Groot N.N."/>
        </authorList>
    </citation>
    <scope>NUCLEOTIDE SEQUENCE [LARGE SCALE GENOMIC DNA]</scope>
    <source>
        <strain evidence="9 10">DSM 15269</strain>
    </source>
</reference>
<feature type="transmembrane region" description="Helical" evidence="8">
    <location>
        <begin position="37"/>
        <end position="59"/>
    </location>
</feature>
<feature type="transmembrane region" description="Helical" evidence="8">
    <location>
        <begin position="71"/>
        <end position="95"/>
    </location>
</feature>
<keyword evidence="5 8" id="KW-1133">Transmembrane helix</keyword>
<evidence type="ECO:0000256" key="2">
    <source>
        <dbReference type="ARBA" id="ARBA00022448"/>
    </source>
</evidence>
<sequence length="446" mass="49161">MKKNFISPFSLPVYFFALTILIGAIILHHPISLKGNSISWLDALFTATSATCVTGLIVVDTGSFFSPFGQGVILTLIQLGGLGIMTYTSLVFYLWRKKISITDRIAVGQSLLHDPSFHLGKFLTQMIQFVFFIELGGALLLYLLDPIKFSPFSAIFHSISAFCNAGFSLFSSSLIEWQSSFLVNLIFIILIVSGGLGFAVILEIYERKIHVRTKQKLSWHSKIVLETTLALIVGGTILIFIAEFFAHPEYIDLKKSILTSFFQSITCRTAGFNTVEIDKMTNLSLLIMIFLMFIGGSPGSCAGGIKTTTFRTFVSFGWSNLIGRKQCVIGKYALDDKSLNKALTLIIFAMSLIFLATAILLATEGGDIPHHLTKGLFLEILFEVVSAFGTVGLSVGLTPNLSVIGKMVIIALMFIGRLGPILFLTLLQSWQSQERFKWPENTLLIG</sequence>
<feature type="transmembrane region" description="Helical" evidence="8">
    <location>
        <begin position="375"/>
        <end position="397"/>
    </location>
</feature>
<feature type="transmembrane region" description="Helical" evidence="8">
    <location>
        <begin position="403"/>
        <end position="427"/>
    </location>
</feature>
<keyword evidence="7 8" id="KW-0472">Membrane</keyword>
<dbReference type="EMBL" id="FNIN01000001">
    <property type="protein sequence ID" value="SDN28083.1"/>
    <property type="molecule type" value="Genomic_DNA"/>
</dbReference>
<gene>
    <name evidence="9" type="ORF">SAMN04488516_101269</name>
</gene>
<keyword evidence="3" id="KW-1003">Cell membrane</keyword>
<feature type="transmembrane region" description="Helical" evidence="8">
    <location>
        <begin position="155"/>
        <end position="175"/>
    </location>
</feature>
<dbReference type="PANTHER" id="PTHR32024:SF1">
    <property type="entry name" value="KTR SYSTEM POTASSIUM UPTAKE PROTEIN B"/>
    <property type="match status" value="1"/>
</dbReference>
<evidence type="ECO:0000256" key="7">
    <source>
        <dbReference type="ARBA" id="ARBA00023136"/>
    </source>
</evidence>
<protein>
    <submittedName>
        <fullName evidence="9">Trk system potassium uptake protein TrkH</fullName>
    </submittedName>
</protein>
<name>A0A1H0A543_9BACT</name>
<evidence type="ECO:0000256" key="1">
    <source>
        <dbReference type="ARBA" id="ARBA00004651"/>
    </source>
</evidence>
<evidence type="ECO:0000313" key="9">
    <source>
        <dbReference type="EMBL" id="SDN28083.1"/>
    </source>
</evidence>
<feature type="transmembrane region" description="Helical" evidence="8">
    <location>
        <begin position="122"/>
        <end position="143"/>
    </location>
</feature>
<keyword evidence="2" id="KW-0813">Transport</keyword>
<evidence type="ECO:0000256" key="5">
    <source>
        <dbReference type="ARBA" id="ARBA00022989"/>
    </source>
</evidence>
<proteinExistence type="predicted"/>
<dbReference type="Pfam" id="PF02386">
    <property type="entry name" value="TrkH"/>
    <property type="match status" value="1"/>
</dbReference>
<dbReference type="InterPro" id="IPR003445">
    <property type="entry name" value="Cat_transpt"/>
</dbReference>
<evidence type="ECO:0000313" key="10">
    <source>
        <dbReference type="Proteomes" id="UP000199602"/>
    </source>
</evidence>
<dbReference type="OrthoDB" id="9810952at2"/>
<feature type="transmembrane region" description="Helical" evidence="8">
    <location>
        <begin position="12"/>
        <end position="31"/>
    </location>
</feature>
<dbReference type="GO" id="GO:0005886">
    <property type="term" value="C:plasma membrane"/>
    <property type="evidence" value="ECO:0007669"/>
    <property type="project" value="UniProtKB-SubCell"/>
</dbReference>
<keyword evidence="4 8" id="KW-0812">Transmembrane</keyword>
<feature type="transmembrane region" description="Helical" evidence="8">
    <location>
        <begin position="223"/>
        <end position="245"/>
    </location>
</feature>
<keyword evidence="10" id="KW-1185">Reference proteome</keyword>
<keyword evidence="6" id="KW-0406">Ion transport</keyword>